<keyword evidence="3 11" id="KW-0863">Zinc-finger</keyword>
<feature type="compositionally biased region" description="Low complexity" evidence="13">
    <location>
        <begin position="325"/>
        <end position="343"/>
    </location>
</feature>
<evidence type="ECO:0000256" key="13">
    <source>
        <dbReference type="SAM" id="MobiDB-lite"/>
    </source>
</evidence>
<proteinExistence type="inferred from homology"/>
<sequence length="1434" mass="157423">MPSGHQDDILDEAEDSFWPKLGADLAAIRKLLEAEEPSETCPSCNMPFDKGKKRKLIDACGHERCYSCMFTNEICPLCNPQLANSPSKKCSYLGSQGGLNVDQRPVRQGTGVKTNGHFSTYMQTRHESGRDFSPNRLPRPTKDCCTHPANPMTNSCPTPPQGRKKFFLSPRGLRSPWGLRSNARVPSDNALSALMTSSASSAMEPGRRWSSVVIGKIKSLWNSSATALTGLNQLASDDEGGSIRPVAQPPKKSSQQDLYMRLGLLLGDGAKVANSRCSPHSHDSISSLASLEATTLASTNTSPVSTLTGSSEADAHRSGLKDPSSDSVGSLMSMSSHSNCSSSPLQRRHSLTTSHPARLPEPNAFKNRKQSIRRSARSGTVKGPIDPRVRFAEYRVTQLPLKPLFFEVPLQEADPIFVGRDGIVKELETCLGTSLPGVLISGHPGTGKTALMLQLVDYSCFGRKTNKDYHLHNGKDRPSPTASQSIYCQVTNLVSDRIQHLSSHVVAYHFCQSDNNITCLVPDFIHSIAAQLCQAPQLAAYKEYLQTEPHILAYLSTKECMADPSGAWRRGILEPLAALRRVGKISGNRCVILVDGLCQAEYHRPDAGDTLGSFIARHAHAAPSWLKFILSVRTHMDEVMPAMPFQRLSLDVNSSHSESLQKDLLDYINYRVSHSPSIQSNIISGAAGQFRLCQHLAGLARGSFLFAKLTLDLIERGNLVAKSPSYKVLPVTLAQIYLLTFNLRFPTTKSFDKVSPIISVCLAALYPLTLLEIFYSVNSLNTTDFISWEEFLERFKSLSGLLIKRMDNTYMFFHPSFREWLIRRDEGESNKFLVDLRVGHAGIVFRLSRLQSPLDPEKTLELGHHILKAHIYKNMTLVRNPSRDLQAHWVATVSADVSAAVTTIRNVYSPNVMVSRLLLLSGADPDHTTDLLGNAPALCLFAHEGSQEMVSLLLEFGASVHTVNSQGCSALILASTKGHLHIVSQLIGAGSSLGIMDTAGRCALVHAARNGHLNVVNYLVSCDWMVSDPKVEVELTEALQQSLVAASAQGHVEIVEYLLDLPQVQADGFDCLSGETALTVASMNGCTTVCSTLVARGASITATNQKNLSPLILAVKEGHWAVAERLLQLGAPLGQTDDAARTPLMIAASEGHVGLIELLLDKGAEIEQEDKEGLTALSWACTKGRPQAVQCLLNRGAAVNQVDRTGRIPLDHAAAQGNPALVQILLERGALLEHVDSVGLRPLDRAIMCRNLSVVQSFLKKGAKLGPTTWTMANGKNDVMIVLLNKLLEDGNVLYRKGRLQEAAHRYNYALNKFPPLETLDSTFRQLRLNFLLNHSRCKRKMNEPREAIDFATQVLKQKPDCYEAYYARAKARIDIKDYDEADKDIQEALLLCPANNRDIRRILLGLRDEVRLGNHRRERAPSCETLNQSVTSL</sequence>
<dbReference type="SMART" id="SM00248">
    <property type="entry name" value="ANK"/>
    <property type="match status" value="10"/>
</dbReference>
<evidence type="ECO:0000256" key="8">
    <source>
        <dbReference type="ARBA" id="ARBA00034110"/>
    </source>
</evidence>
<organism evidence="15">
    <name type="scientific">Lygus hesperus</name>
    <name type="common">Western plant bug</name>
    <dbReference type="NCBI Taxonomy" id="30085"/>
    <lineage>
        <taxon>Eukaryota</taxon>
        <taxon>Metazoa</taxon>
        <taxon>Ecdysozoa</taxon>
        <taxon>Arthropoda</taxon>
        <taxon>Hexapoda</taxon>
        <taxon>Insecta</taxon>
        <taxon>Pterygota</taxon>
        <taxon>Neoptera</taxon>
        <taxon>Paraneoptera</taxon>
        <taxon>Hemiptera</taxon>
        <taxon>Heteroptera</taxon>
        <taxon>Panheteroptera</taxon>
        <taxon>Cimicomorpha</taxon>
        <taxon>Miridae</taxon>
        <taxon>Mirini</taxon>
        <taxon>Lygus</taxon>
    </lineage>
</organism>
<evidence type="ECO:0000256" key="6">
    <source>
        <dbReference type="ARBA" id="ARBA00023018"/>
    </source>
</evidence>
<keyword evidence="3 11" id="KW-0479">Metal-binding</keyword>
<comment type="subcellular location">
    <subcellularLocation>
        <location evidence="8">Postsynapse</location>
    </subcellularLocation>
</comment>
<dbReference type="SUPFAM" id="SSF48452">
    <property type="entry name" value="TPR-like"/>
    <property type="match status" value="1"/>
</dbReference>
<feature type="compositionally biased region" description="Basic residues" evidence="13">
    <location>
        <begin position="366"/>
        <end position="376"/>
    </location>
</feature>
<evidence type="ECO:0000256" key="2">
    <source>
        <dbReference type="ARBA" id="ARBA00022737"/>
    </source>
</evidence>
<dbReference type="GO" id="GO:0008270">
    <property type="term" value="F:zinc ion binding"/>
    <property type="evidence" value="ECO:0007669"/>
    <property type="project" value="UniProtKB-KW"/>
</dbReference>
<keyword evidence="1" id="KW-0597">Phosphoprotein</keyword>
<feature type="repeat" description="ANK" evidence="10">
    <location>
        <begin position="1172"/>
        <end position="1204"/>
    </location>
</feature>
<feature type="compositionally biased region" description="Polar residues" evidence="13">
    <location>
        <begin position="298"/>
        <end position="311"/>
    </location>
</feature>
<dbReference type="InterPro" id="IPR011990">
    <property type="entry name" value="TPR-like_helical_dom_sf"/>
</dbReference>
<feature type="repeat" description="ANK" evidence="10">
    <location>
        <begin position="1073"/>
        <end position="1105"/>
    </location>
</feature>
<dbReference type="InterPro" id="IPR050889">
    <property type="entry name" value="Dendritic_Spine_Reg/Scaffold"/>
</dbReference>
<evidence type="ECO:0000256" key="1">
    <source>
        <dbReference type="ARBA" id="ARBA00022553"/>
    </source>
</evidence>
<dbReference type="GO" id="GO:0098794">
    <property type="term" value="C:postsynapse"/>
    <property type="evidence" value="ECO:0007669"/>
    <property type="project" value="UniProtKB-SubCell"/>
</dbReference>
<feature type="repeat" description="ANK" evidence="10">
    <location>
        <begin position="1205"/>
        <end position="1237"/>
    </location>
</feature>
<feature type="region of interest" description="Disordered" evidence="13">
    <location>
        <begin position="298"/>
        <end position="384"/>
    </location>
</feature>
<feature type="region of interest" description="Disordered" evidence="13">
    <location>
        <begin position="236"/>
        <end position="255"/>
    </location>
</feature>
<keyword evidence="6" id="KW-0770">Synapse</keyword>
<evidence type="ECO:0000256" key="4">
    <source>
        <dbReference type="ARBA" id="ARBA00022803"/>
    </source>
</evidence>
<feature type="repeat" description="TPR" evidence="12">
    <location>
        <begin position="1363"/>
        <end position="1396"/>
    </location>
</feature>
<comment type="similarity">
    <text evidence="9">Belongs to the TANC family.</text>
</comment>
<dbReference type="EMBL" id="GBRD01013867">
    <property type="protein sequence ID" value="JAG51959.1"/>
    <property type="molecule type" value="Transcribed_RNA"/>
</dbReference>
<dbReference type="Gene3D" id="1.25.40.10">
    <property type="entry name" value="Tetratricopeptide repeat domain"/>
    <property type="match status" value="1"/>
</dbReference>
<dbReference type="PROSITE" id="PS50089">
    <property type="entry name" value="ZF_RING_2"/>
    <property type="match status" value="1"/>
</dbReference>
<feature type="compositionally biased region" description="Basic and acidic residues" evidence="13">
    <location>
        <begin position="313"/>
        <end position="324"/>
    </location>
</feature>
<evidence type="ECO:0000256" key="12">
    <source>
        <dbReference type="PROSITE-ProRule" id="PRU00339"/>
    </source>
</evidence>
<dbReference type="InterPro" id="IPR019734">
    <property type="entry name" value="TPR_rpt"/>
</dbReference>
<dbReference type="Pfam" id="PF25521">
    <property type="entry name" value="WHD_TANC1"/>
    <property type="match status" value="1"/>
</dbReference>
<dbReference type="InterPro" id="IPR058018">
    <property type="entry name" value="AAA_lid_TANC1/2"/>
</dbReference>
<evidence type="ECO:0000256" key="11">
    <source>
        <dbReference type="PROSITE-ProRule" id="PRU00175"/>
    </source>
</evidence>
<dbReference type="PROSITE" id="PS50005">
    <property type="entry name" value="TPR"/>
    <property type="match status" value="1"/>
</dbReference>
<dbReference type="Pfam" id="PF25520">
    <property type="entry name" value="AAA_lid_TANC1"/>
    <property type="match status" value="1"/>
</dbReference>
<dbReference type="PANTHER" id="PTHR24166">
    <property type="entry name" value="ROLLING PEBBLES, ISOFORM B"/>
    <property type="match status" value="1"/>
</dbReference>
<feature type="repeat" description="ANK" evidence="10">
    <location>
        <begin position="1139"/>
        <end position="1171"/>
    </location>
</feature>
<dbReference type="InterPro" id="IPR058056">
    <property type="entry name" value="WH_TANC1/2"/>
</dbReference>
<dbReference type="PROSITE" id="PS50297">
    <property type="entry name" value="ANK_REP_REGION"/>
    <property type="match status" value="3"/>
</dbReference>
<keyword evidence="2" id="KW-0677">Repeat</keyword>
<evidence type="ECO:0000313" key="15">
    <source>
        <dbReference type="EMBL" id="JAG51959.1"/>
    </source>
</evidence>
<evidence type="ECO:0000259" key="14">
    <source>
        <dbReference type="PROSITE" id="PS50089"/>
    </source>
</evidence>
<dbReference type="InterPro" id="IPR001841">
    <property type="entry name" value="Znf_RING"/>
</dbReference>
<keyword evidence="4 12" id="KW-0802">TPR repeat</keyword>
<keyword evidence="7 10" id="KW-0040">ANK repeat</keyword>
<dbReference type="SUPFAM" id="SSF48403">
    <property type="entry name" value="Ankyrin repeat"/>
    <property type="match status" value="1"/>
</dbReference>
<feature type="domain" description="RING-type" evidence="14">
    <location>
        <begin position="41"/>
        <end position="79"/>
    </location>
</feature>
<feature type="repeat" description="ANK" evidence="10">
    <location>
        <begin position="966"/>
        <end position="998"/>
    </location>
</feature>
<reference evidence="15" key="1">
    <citation type="submission" date="2014-09" db="EMBL/GenBank/DDBJ databases">
        <authorList>
            <person name="Magalhaes I.L.F."/>
            <person name="Oliveira U."/>
            <person name="Santos F.R."/>
            <person name="Vidigal T.H.D.A."/>
            <person name="Brescovit A.D."/>
            <person name="Santos A.J."/>
        </authorList>
    </citation>
    <scope>NUCLEOTIDE SEQUENCE</scope>
</reference>
<dbReference type="InterPro" id="IPR027417">
    <property type="entry name" value="P-loop_NTPase"/>
</dbReference>
<feature type="repeat" description="ANK" evidence="10">
    <location>
        <begin position="1106"/>
        <end position="1138"/>
    </location>
</feature>
<evidence type="ECO:0000256" key="7">
    <source>
        <dbReference type="ARBA" id="ARBA00023043"/>
    </source>
</evidence>
<name>A0A0K8SFP8_LYGHE</name>
<keyword evidence="5" id="KW-0862">Zinc</keyword>
<dbReference type="SUPFAM" id="SSF52540">
    <property type="entry name" value="P-loop containing nucleoside triphosphate hydrolases"/>
    <property type="match status" value="1"/>
</dbReference>
<dbReference type="PROSITE" id="PS50088">
    <property type="entry name" value="ANK_REPEAT"/>
    <property type="match status" value="6"/>
</dbReference>
<dbReference type="PANTHER" id="PTHR24166:SF55">
    <property type="entry name" value="ROLLING PEBBLES, ISOFORM B"/>
    <property type="match status" value="1"/>
</dbReference>
<dbReference type="InterPro" id="IPR002110">
    <property type="entry name" value="Ankyrin_rpt"/>
</dbReference>
<dbReference type="Pfam" id="PF12796">
    <property type="entry name" value="Ank_2"/>
    <property type="match status" value="3"/>
</dbReference>
<evidence type="ECO:0000256" key="3">
    <source>
        <dbReference type="ARBA" id="ARBA00022771"/>
    </source>
</evidence>
<evidence type="ECO:0000256" key="10">
    <source>
        <dbReference type="PROSITE-ProRule" id="PRU00023"/>
    </source>
</evidence>
<dbReference type="SMART" id="SM00028">
    <property type="entry name" value="TPR"/>
    <property type="match status" value="3"/>
</dbReference>
<protein>
    <recommendedName>
        <fullName evidence="14">RING-type domain-containing protein</fullName>
    </recommendedName>
</protein>
<dbReference type="SUPFAM" id="SSF57850">
    <property type="entry name" value="RING/U-box"/>
    <property type="match status" value="1"/>
</dbReference>
<evidence type="ECO:0000256" key="5">
    <source>
        <dbReference type="ARBA" id="ARBA00022833"/>
    </source>
</evidence>
<evidence type="ECO:0000256" key="9">
    <source>
        <dbReference type="ARBA" id="ARBA00038259"/>
    </source>
</evidence>
<dbReference type="Gene3D" id="1.25.40.20">
    <property type="entry name" value="Ankyrin repeat-containing domain"/>
    <property type="match status" value="2"/>
</dbReference>
<accession>A0A0K8SFP8</accession>
<dbReference type="InterPro" id="IPR036770">
    <property type="entry name" value="Ankyrin_rpt-contain_sf"/>
</dbReference>